<dbReference type="Proteomes" id="UP000606786">
    <property type="component" value="Unassembled WGS sequence"/>
</dbReference>
<gene>
    <name evidence="2" type="ORF">CCAP1982_LOCUS19858</name>
</gene>
<feature type="chain" id="PRO_5032956902" evidence="1">
    <location>
        <begin position="31"/>
        <end position="414"/>
    </location>
</feature>
<keyword evidence="3" id="KW-1185">Reference proteome</keyword>
<evidence type="ECO:0000313" key="2">
    <source>
        <dbReference type="EMBL" id="CAD7011746.1"/>
    </source>
</evidence>
<name>A0A811V8J2_CERCA</name>
<dbReference type="EMBL" id="CAJHJT010000056">
    <property type="protein sequence ID" value="CAD7011746.1"/>
    <property type="molecule type" value="Genomic_DNA"/>
</dbReference>
<evidence type="ECO:0000256" key="1">
    <source>
        <dbReference type="SAM" id="SignalP"/>
    </source>
</evidence>
<keyword evidence="1" id="KW-0732">Signal</keyword>
<comment type="caution">
    <text evidence="2">The sequence shown here is derived from an EMBL/GenBank/DDBJ whole genome shotgun (WGS) entry which is preliminary data.</text>
</comment>
<protein>
    <submittedName>
        <fullName evidence="2">(Mediterranean fruit fly) hypothetical protein</fullName>
    </submittedName>
</protein>
<evidence type="ECO:0000313" key="3">
    <source>
        <dbReference type="Proteomes" id="UP000606786"/>
    </source>
</evidence>
<dbReference type="AlphaFoldDB" id="A0A811V8J2"/>
<accession>A0A811V8J2</accession>
<reference evidence="2" key="1">
    <citation type="submission" date="2020-11" db="EMBL/GenBank/DDBJ databases">
        <authorList>
            <person name="Whitehead M."/>
        </authorList>
    </citation>
    <scope>NUCLEOTIDE SEQUENCE</scope>
    <source>
        <strain evidence="2">EGII</strain>
    </source>
</reference>
<dbReference type="OrthoDB" id="10256829at2759"/>
<proteinExistence type="predicted"/>
<feature type="signal peptide" evidence="1">
    <location>
        <begin position="1"/>
        <end position="30"/>
    </location>
</feature>
<organism evidence="2 3">
    <name type="scientific">Ceratitis capitata</name>
    <name type="common">Mediterranean fruit fly</name>
    <name type="synonym">Tephritis capitata</name>
    <dbReference type="NCBI Taxonomy" id="7213"/>
    <lineage>
        <taxon>Eukaryota</taxon>
        <taxon>Metazoa</taxon>
        <taxon>Ecdysozoa</taxon>
        <taxon>Arthropoda</taxon>
        <taxon>Hexapoda</taxon>
        <taxon>Insecta</taxon>
        <taxon>Pterygota</taxon>
        <taxon>Neoptera</taxon>
        <taxon>Endopterygota</taxon>
        <taxon>Diptera</taxon>
        <taxon>Brachycera</taxon>
        <taxon>Muscomorpha</taxon>
        <taxon>Tephritoidea</taxon>
        <taxon>Tephritidae</taxon>
        <taxon>Ceratitis</taxon>
        <taxon>Ceratitis</taxon>
    </lineage>
</organism>
<sequence length="414" mass="45706">MVEANVLRNVAPLLLITVAFLCCSIGNTSAQENIMPQIPPSLEECYNTSYFMNRQNRLPATIDTLISLIEKDGIQRAYGVAESPGVIPYSPTGFQFPKFRILLSRLIPGNAFTFPNSTLTREERCSLHFMLSSSIDMRVRGDEGSVCSRLSQYRSQRLRRSANNLQRNNELIGDVEMLESWNAKAQNNGVIWTPWGTVSAGALLAGVATGLQQQSVQLRTLLALSSRNNGYTNLPQTATVSVDNRWAATLAGDLAEVALVQVPFTTTETASVGANGAWNSTVMPKWYFLMQRQNFEMTDAEIRGGLDGLIIAMNIASWRSQASSMKLSQLLRMYYSTNGVLNSGIMACNRKSYFNNLVQNDQTMVAQTSAFAQVLDREMQLGVTLSATSIAQFAQSAASALDTYVRKYSKDKYV</sequence>